<keyword evidence="3" id="KW-0804">Transcription</keyword>
<evidence type="ECO:0000313" key="6">
    <source>
        <dbReference type="Proteomes" id="UP000261032"/>
    </source>
</evidence>
<dbReference type="InterPro" id="IPR036388">
    <property type="entry name" value="WH-like_DNA-bd_sf"/>
</dbReference>
<dbReference type="InterPro" id="IPR009057">
    <property type="entry name" value="Homeodomain-like_sf"/>
</dbReference>
<dbReference type="InterPro" id="IPR046348">
    <property type="entry name" value="SIS_dom_sf"/>
</dbReference>
<dbReference type="Proteomes" id="UP000261032">
    <property type="component" value="Unassembled WGS sequence"/>
</dbReference>
<dbReference type="SUPFAM" id="SSF46689">
    <property type="entry name" value="Homeodomain-like"/>
    <property type="match status" value="1"/>
</dbReference>
<evidence type="ECO:0000313" key="5">
    <source>
        <dbReference type="EMBL" id="RGD86816.1"/>
    </source>
</evidence>
<dbReference type="Gene3D" id="1.10.10.10">
    <property type="entry name" value="Winged helix-like DNA-binding domain superfamily/Winged helix DNA-binding domain"/>
    <property type="match status" value="1"/>
</dbReference>
<proteinExistence type="predicted"/>
<dbReference type="GO" id="GO:1901135">
    <property type="term" value="P:carbohydrate derivative metabolic process"/>
    <property type="evidence" value="ECO:0007669"/>
    <property type="project" value="InterPro"/>
</dbReference>
<dbReference type="CDD" id="cd05013">
    <property type="entry name" value="SIS_RpiR"/>
    <property type="match status" value="1"/>
</dbReference>
<dbReference type="EMBL" id="QUSL01000003">
    <property type="protein sequence ID" value="RGD86816.1"/>
    <property type="molecule type" value="Genomic_DNA"/>
</dbReference>
<accession>A0A3E3EG41</accession>
<dbReference type="PANTHER" id="PTHR30514">
    <property type="entry name" value="GLUCOKINASE"/>
    <property type="match status" value="1"/>
</dbReference>
<dbReference type="SUPFAM" id="SSF53697">
    <property type="entry name" value="SIS domain"/>
    <property type="match status" value="1"/>
</dbReference>
<dbReference type="GO" id="GO:0003677">
    <property type="term" value="F:DNA binding"/>
    <property type="evidence" value="ECO:0007669"/>
    <property type="project" value="UniProtKB-KW"/>
</dbReference>
<keyword evidence="2" id="KW-0238">DNA-binding</keyword>
<dbReference type="Pfam" id="PF01380">
    <property type="entry name" value="SIS"/>
    <property type="match status" value="1"/>
</dbReference>
<gene>
    <name evidence="5" type="ORF">DXB93_03080</name>
</gene>
<dbReference type="GO" id="GO:0003700">
    <property type="term" value="F:DNA-binding transcription factor activity"/>
    <property type="evidence" value="ECO:0007669"/>
    <property type="project" value="InterPro"/>
</dbReference>
<dbReference type="RefSeq" id="WP_117580476.1">
    <property type="nucleotide sequence ID" value="NZ_QUSL01000003.1"/>
</dbReference>
<dbReference type="InterPro" id="IPR000281">
    <property type="entry name" value="HTH_RpiR"/>
</dbReference>
<protein>
    <submittedName>
        <fullName evidence="5">MurR/RpiR family transcriptional regulator</fullName>
    </submittedName>
</protein>
<dbReference type="AlphaFoldDB" id="A0A3E3EG41"/>
<comment type="caution">
    <text evidence="5">The sequence shown here is derived from an EMBL/GenBank/DDBJ whole genome shotgun (WGS) entry which is preliminary data.</text>
</comment>
<evidence type="ECO:0000259" key="4">
    <source>
        <dbReference type="PROSITE" id="PS51071"/>
    </source>
</evidence>
<dbReference type="PROSITE" id="PS51071">
    <property type="entry name" value="HTH_RPIR"/>
    <property type="match status" value="1"/>
</dbReference>
<dbReference type="Pfam" id="PF01418">
    <property type="entry name" value="HTH_6"/>
    <property type="match status" value="1"/>
</dbReference>
<feature type="domain" description="HTH rpiR-type" evidence="4">
    <location>
        <begin position="1"/>
        <end position="76"/>
    </location>
</feature>
<name>A0A3E3EG41_9FIRM</name>
<dbReference type="GO" id="GO:0097367">
    <property type="term" value="F:carbohydrate derivative binding"/>
    <property type="evidence" value="ECO:0007669"/>
    <property type="project" value="InterPro"/>
</dbReference>
<evidence type="ECO:0000256" key="2">
    <source>
        <dbReference type="ARBA" id="ARBA00023125"/>
    </source>
</evidence>
<organism evidence="5 6">
    <name type="scientific">Thomasclavelia ramosa</name>
    <dbReference type="NCBI Taxonomy" id="1547"/>
    <lineage>
        <taxon>Bacteria</taxon>
        <taxon>Bacillati</taxon>
        <taxon>Bacillota</taxon>
        <taxon>Erysipelotrichia</taxon>
        <taxon>Erysipelotrichales</taxon>
        <taxon>Coprobacillaceae</taxon>
        <taxon>Thomasclavelia</taxon>
    </lineage>
</organism>
<reference evidence="5 6" key="1">
    <citation type="submission" date="2018-08" db="EMBL/GenBank/DDBJ databases">
        <title>A genome reference for cultivated species of the human gut microbiota.</title>
        <authorList>
            <person name="Zou Y."/>
            <person name="Xue W."/>
            <person name="Luo G."/>
        </authorList>
    </citation>
    <scope>NUCLEOTIDE SEQUENCE [LARGE SCALE GENOMIC DNA]</scope>
    <source>
        <strain evidence="5 6">OM06-4</strain>
    </source>
</reference>
<dbReference type="Gene3D" id="3.40.50.10490">
    <property type="entry name" value="Glucose-6-phosphate isomerase like protein, domain 1"/>
    <property type="match status" value="1"/>
</dbReference>
<dbReference type="PANTHER" id="PTHR30514:SF10">
    <property type="entry name" value="MURR_RPIR FAMILY TRANSCRIPTIONAL REGULATOR"/>
    <property type="match status" value="1"/>
</dbReference>
<dbReference type="InterPro" id="IPR035472">
    <property type="entry name" value="RpiR-like_SIS"/>
</dbReference>
<evidence type="ECO:0000256" key="3">
    <source>
        <dbReference type="ARBA" id="ARBA00023163"/>
    </source>
</evidence>
<dbReference type="InterPro" id="IPR001347">
    <property type="entry name" value="SIS_dom"/>
</dbReference>
<sequence>MNILMKLKNSKVLSNNEKIIADYILEHPDRILKMTAKDLSTVCYVSTATIYRLCDKLELSGFADLKLKITSSLEEYLKSTENFDFNFPVKQFQTHYEIIHKLKEDYEQTLSSTANLFSLDQLKRVVSTMKKAQVIDVYTSAGNIYFAQNFQFQMQEIGVSINVPIDEYQQRLQAASSDNSHLAIIVSYSDRGIISDILFRILKERKTPIILISSYNYPIKEVKPDHHLYISSGENHYKKISSFSTRLSILYIFDILYACYFELNYEENLERKLDCYRLIDKTNIR</sequence>
<dbReference type="InterPro" id="IPR047640">
    <property type="entry name" value="RpiR-like"/>
</dbReference>
<keyword evidence="1" id="KW-0805">Transcription regulation</keyword>
<evidence type="ECO:0000256" key="1">
    <source>
        <dbReference type="ARBA" id="ARBA00023015"/>
    </source>
</evidence>